<dbReference type="EMBL" id="LAZR01000158">
    <property type="protein sequence ID" value="KKN85473.1"/>
    <property type="molecule type" value="Genomic_DNA"/>
</dbReference>
<sequence length="79" mass="9245">MTRKIKEIAAEIRKDWKKVSIHAEPYLGAMEVIESADNEYYWDSAASVTRYFLSNATTWKGEVARRIKKELNEMIEGIY</sequence>
<gene>
    <name evidence="1" type="ORF">LCGC14_0277920</name>
</gene>
<evidence type="ECO:0000313" key="1">
    <source>
        <dbReference type="EMBL" id="KKN85473.1"/>
    </source>
</evidence>
<accession>A0A0F9X213</accession>
<protein>
    <submittedName>
        <fullName evidence="1">Uncharacterized protein</fullName>
    </submittedName>
</protein>
<name>A0A0F9X213_9ZZZZ</name>
<comment type="caution">
    <text evidence="1">The sequence shown here is derived from an EMBL/GenBank/DDBJ whole genome shotgun (WGS) entry which is preliminary data.</text>
</comment>
<organism evidence="1">
    <name type="scientific">marine sediment metagenome</name>
    <dbReference type="NCBI Taxonomy" id="412755"/>
    <lineage>
        <taxon>unclassified sequences</taxon>
        <taxon>metagenomes</taxon>
        <taxon>ecological metagenomes</taxon>
    </lineage>
</organism>
<dbReference type="AlphaFoldDB" id="A0A0F9X213"/>
<proteinExistence type="predicted"/>
<reference evidence="1" key="1">
    <citation type="journal article" date="2015" name="Nature">
        <title>Complex archaea that bridge the gap between prokaryotes and eukaryotes.</title>
        <authorList>
            <person name="Spang A."/>
            <person name="Saw J.H."/>
            <person name="Jorgensen S.L."/>
            <person name="Zaremba-Niedzwiedzka K."/>
            <person name="Martijn J."/>
            <person name="Lind A.E."/>
            <person name="van Eijk R."/>
            <person name="Schleper C."/>
            <person name="Guy L."/>
            <person name="Ettema T.J."/>
        </authorList>
    </citation>
    <scope>NUCLEOTIDE SEQUENCE</scope>
</reference>